<keyword evidence="11 15" id="KW-0511">Multifunctional enzyme</keyword>
<comment type="similarity">
    <text evidence="15">In the C-terminal section; belongs to the cytidylate kinase family. Type 1 subfamily.</text>
</comment>
<dbReference type="InterPro" id="IPR003721">
    <property type="entry name" value="Pantoate_ligase"/>
</dbReference>
<feature type="binding site" evidence="15">
    <location>
        <begin position="161"/>
        <end position="164"/>
    </location>
    <ligand>
        <name>ATP</name>
        <dbReference type="ChEBI" id="CHEBI:30616"/>
    </ligand>
</feature>
<dbReference type="Pfam" id="PF02224">
    <property type="entry name" value="Cytidylate_kin"/>
    <property type="match status" value="1"/>
</dbReference>
<dbReference type="GO" id="GO:0036431">
    <property type="term" value="F:dCMP kinase activity"/>
    <property type="evidence" value="ECO:0007669"/>
    <property type="project" value="InterPro"/>
</dbReference>
<dbReference type="NCBIfam" id="TIGR00125">
    <property type="entry name" value="cyt_tran_rel"/>
    <property type="match status" value="1"/>
</dbReference>
<evidence type="ECO:0000256" key="12">
    <source>
        <dbReference type="ARBA" id="ARBA00047615"/>
    </source>
</evidence>
<evidence type="ECO:0000256" key="11">
    <source>
        <dbReference type="ARBA" id="ARBA00023268"/>
    </source>
</evidence>
<dbReference type="Gene3D" id="3.40.50.620">
    <property type="entry name" value="HUPs"/>
    <property type="match status" value="1"/>
</dbReference>
<organism evidence="17 18">
    <name type="scientific">Oxynema aestuarii AP17</name>
    <dbReference type="NCBI Taxonomy" id="2064643"/>
    <lineage>
        <taxon>Bacteria</taxon>
        <taxon>Bacillati</taxon>
        <taxon>Cyanobacteriota</taxon>
        <taxon>Cyanophyceae</taxon>
        <taxon>Oscillatoriophycideae</taxon>
        <taxon>Oscillatoriales</taxon>
        <taxon>Oscillatoriaceae</taxon>
        <taxon>Oxynema</taxon>
        <taxon>Oxynema aestuarii</taxon>
    </lineage>
</organism>
<dbReference type="NCBIfam" id="TIGR00017">
    <property type="entry name" value="cmk"/>
    <property type="match status" value="1"/>
</dbReference>
<keyword evidence="10 15" id="KW-0067">ATP-binding</keyword>
<dbReference type="GO" id="GO:0015949">
    <property type="term" value="P:nucleobase-containing small molecule interconversion"/>
    <property type="evidence" value="ECO:0007669"/>
    <property type="project" value="TreeGrafter"/>
</dbReference>
<dbReference type="Gene3D" id="3.30.1300.10">
    <property type="entry name" value="Pantoate-beta-alanine ligase, C-terminal domain"/>
    <property type="match status" value="1"/>
</dbReference>
<keyword evidence="6 15" id="KW-0566">Pantothenate biosynthesis</keyword>
<dbReference type="NCBIfam" id="NF010004">
    <property type="entry name" value="PRK13477.1"/>
    <property type="match status" value="1"/>
</dbReference>
<feature type="binding site" evidence="15">
    <location>
        <position position="61"/>
    </location>
    <ligand>
        <name>(R)-pantoate</name>
        <dbReference type="ChEBI" id="CHEBI:15980"/>
    </ligand>
</feature>
<sequence length="522" mass="58022">MVKLFAEIAPLRYELKQYRPRQSIALVPTMGALHRGHLSLIERAREENEIVVVSIFVNPLQFGPNEDFQQYPRTLERDRDICDRAGVDVIFAPNAAEMLGDPNTSSEDTPPAPLRERTVVIPPQSMTRHLCGRSRVGHFQGVATIVTKLLDIVQPDRAYFGQKDAQQLAIVRRLVADLNLPVEIVGCPIVREASGLAMSSRNRYLTDEQKQEAAALYRSLCKARQIFRGGERSAAAIIATVKAELSAIEAIELEYCELVEPTTLKPLETIEESGLLAVAARVGPTRAIDNIMLHDRQAIVAIDGPAGAGKSTVARLVARELGLMYLDTGAMYRAVTWLLRDRDIPLDDEAAVAEVVAEAEIRLQVPDDDPQAPCPVWINDRDVTEAIRSLDVTAHVSAVAALGCVRRYLLKQQQRYGRQGGVVAEGRDIGTHVFPDAELKIFLTASVEERARRRHQDLADRGEGQIGLERLARDLQERDRKDSTREIAPLTKAPDAIEIETDGLSIEQVVRAIVDRYRDRHL</sequence>
<dbReference type="Gene3D" id="3.40.50.300">
    <property type="entry name" value="P-loop containing nucleotide triphosphate hydrolases"/>
    <property type="match status" value="1"/>
</dbReference>
<dbReference type="InterPro" id="IPR042176">
    <property type="entry name" value="Pantoate_ligase_C"/>
</dbReference>
<evidence type="ECO:0000256" key="4">
    <source>
        <dbReference type="ARBA" id="ARBA00022490"/>
    </source>
</evidence>
<feature type="domain" description="Cytidylate kinase" evidence="16">
    <location>
        <begin position="300"/>
        <end position="517"/>
    </location>
</feature>
<comment type="catalytic activity">
    <reaction evidence="14 15">
        <text>CMP + ATP = CDP + ADP</text>
        <dbReference type="Rhea" id="RHEA:11600"/>
        <dbReference type="ChEBI" id="CHEBI:30616"/>
        <dbReference type="ChEBI" id="CHEBI:58069"/>
        <dbReference type="ChEBI" id="CHEBI:60377"/>
        <dbReference type="ChEBI" id="CHEBI:456216"/>
        <dbReference type="EC" id="2.7.4.25"/>
    </reaction>
</comment>
<dbReference type="InterPro" id="IPR011994">
    <property type="entry name" value="Cytidylate_kinase_dom"/>
</dbReference>
<evidence type="ECO:0000256" key="14">
    <source>
        <dbReference type="ARBA" id="ARBA00048478"/>
    </source>
</evidence>
<reference evidence="17 18" key="1">
    <citation type="submission" date="2020-04" db="EMBL/GenBank/DDBJ databases">
        <authorList>
            <person name="Basu S."/>
            <person name="Maruthanayagam V."/>
            <person name="Chakraborty S."/>
            <person name="Pramanik A."/>
            <person name="Mukherjee J."/>
            <person name="Brink B."/>
        </authorList>
    </citation>
    <scope>NUCLEOTIDE SEQUENCE [LARGE SCALE GENOMIC DNA]</scope>
    <source>
        <strain evidence="17 18">AP17</strain>
    </source>
</reference>
<comment type="function">
    <text evidence="15">Catalyzes the transfer of a phosphate group from ATP to either CMP or dCMP to form CDP or dCDP and ADP, respectively.</text>
</comment>
<evidence type="ECO:0000256" key="10">
    <source>
        <dbReference type="ARBA" id="ARBA00022840"/>
    </source>
</evidence>
<dbReference type="PANTHER" id="PTHR21299:SF1">
    <property type="entry name" value="PANTOATE--BETA-ALANINE LIGASE"/>
    <property type="match status" value="1"/>
</dbReference>
<dbReference type="PANTHER" id="PTHR21299">
    <property type="entry name" value="CYTIDYLATE KINASE/PANTOATE-BETA-ALANINE LIGASE"/>
    <property type="match status" value="1"/>
</dbReference>
<dbReference type="GO" id="GO:0006220">
    <property type="term" value="P:pyrimidine nucleotide metabolic process"/>
    <property type="evidence" value="ECO:0007669"/>
    <property type="project" value="UniProtKB-UniRule"/>
</dbReference>
<feature type="binding site" evidence="15">
    <location>
        <begin position="198"/>
        <end position="201"/>
    </location>
    <ligand>
        <name>ATP</name>
        <dbReference type="ChEBI" id="CHEBI:30616"/>
    </ligand>
</feature>
<dbReference type="Pfam" id="PF02569">
    <property type="entry name" value="Pantoate_ligase"/>
    <property type="match status" value="1"/>
</dbReference>
<feature type="region of interest" description="Pantoate--beta-alanine ligase" evidence="15">
    <location>
        <begin position="1"/>
        <end position="291"/>
    </location>
</feature>
<dbReference type="KEGG" id="oxy:HCG48_19985"/>
<feature type="region of interest" description="Cytidylate kinase" evidence="15">
    <location>
        <begin position="292"/>
        <end position="522"/>
    </location>
</feature>
<evidence type="ECO:0000259" key="16">
    <source>
        <dbReference type="Pfam" id="PF02224"/>
    </source>
</evidence>
<dbReference type="EC" id="6.3.2.1" evidence="15"/>
<feature type="binding site" evidence="15">
    <location>
        <position position="61"/>
    </location>
    <ligand>
        <name>beta-alanine</name>
        <dbReference type="ChEBI" id="CHEBI:57966"/>
    </ligand>
</feature>
<keyword evidence="4 15" id="KW-0963">Cytoplasm</keyword>
<feature type="binding site" evidence="15">
    <location>
        <position position="167"/>
    </location>
    <ligand>
        <name>(R)-pantoate</name>
        <dbReference type="ChEBI" id="CHEBI:15980"/>
    </ligand>
</feature>
<accession>A0A6H1U4N7</accession>
<dbReference type="RefSeq" id="WP_168570737.1">
    <property type="nucleotide sequence ID" value="NZ_CP051167.1"/>
</dbReference>
<comment type="similarity">
    <text evidence="3">Belongs to the cytidylate kinase family. Type 1 subfamily.</text>
</comment>
<comment type="pathway">
    <text evidence="1 15">Cofactor biosynthesis; (R)-pantothenate biosynthesis; (R)-pantothenate from (R)-pantoate and beta-alanine: step 1/1.</text>
</comment>
<evidence type="ECO:0000256" key="15">
    <source>
        <dbReference type="HAMAP-Rule" id="MF_01349"/>
    </source>
</evidence>
<dbReference type="CDD" id="cd00560">
    <property type="entry name" value="PanC"/>
    <property type="match status" value="1"/>
</dbReference>
<evidence type="ECO:0000256" key="8">
    <source>
        <dbReference type="ARBA" id="ARBA00022741"/>
    </source>
</evidence>
<keyword evidence="7 15" id="KW-0808">Transferase</keyword>
<comment type="catalytic activity">
    <reaction evidence="12 15">
        <text>dCMP + ATP = dCDP + ADP</text>
        <dbReference type="Rhea" id="RHEA:25094"/>
        <dbReference type="ChEBI" id="CHEBI:30616"/>
        <dbReference type="ChEBI" id="CHEBI:57566"/>
        <dbReference type="ChEBI" id="CHEBI:58593"/>
        <dbReference type="ChEBI" id="CHEBI:456216"/>
        <dbReference type="EC" id="2.7.4.25"/>
    </reaction>
</comment>
<keyword evidence="5 15" id="KW-0436">Ligase</keyword>
<dbReference type="HAMAP" id="MF_00158">
    <property type="entry name" value="PanC"/>
    <property type="match status" value="1"/>
</dbReference>
<comment type="function">
    <text evidence="15">Catalyzes the condensation of pantoate with beta-alanine in an ATP-dependent reaction via a pantoyl-adenylate intermediate.</text>
</comment>
<dbReference type="UniPathway" id="UPA00028">
    <property type="reaction ID" value="UER00005"/>
</dbReference>
<dbReference type="EMBL" id="CP051167">
    <property type="protein sequence ID" value="QIZ72589.1"/>
    <property type="molecule type" value="Genomic_DNA"/>
</dbReference>
<evidence type="ECO:0000256" key="2">
    <source>
        <dbReference type="ARBA" id="ARBA00009256"/>
    </source>
</evidence>
<dbReference type="SUPFAM" id="SSF52374">
    <property type="entry name" value="Nucleotidylyl transferase"/>
    <property type="match status" value="1"/>
</dbReference>
<dbReference type="GO" id="GO:0005524">
    <property type="term" value="F:ATP binding"/>
    <property type="evidence" value="ECO:0007669"/>
    <property type="project" value="UniProtKB-UniRule"/>
</dbReference>
<evidence type="ECO:0000256" key="6">
    <source>
        <dbReference type="ARBA" id="ARBA00022655"/>
    </source>
</evidence>
<evidence type="ECO:0000256" key="7">
    <source>
        <dbReference type="ARBA" id="ARBA00022679"/>
    </source>
</evidence>
<proteinExistence type="inferred from homology"/>
<dbReference type="EC" id="2.7.4.25" evidence="15"/>
<dbReference type="SUPFAM" id="SSF52540">
    <property type="entry name" value="P-loop containing nucleoside triphosphate hydrolases"/>
    <property type="match status" value="1"/>
</dbReference>
<evidence type="ECO:0000256" key="5">
    <source>
        <dbReference type="ARBA" id="ARBA00022598"/>
    </source>
</evidence>
<dbReference type="AlphaFoldDB" id="A0A6H1U4N7"/>
<dbReference type="GO" id="GO:0005829">
    <property type="term" value="C:cytosol"/>
    <property type="evidence" value="ECO:0007669"/>
    <property type="project" value="TreeGrafter"/>
</dbReference>
<evidence type="ECO:0000256" key="13">
    <source>
        <dbReference type="ARBA" id="ARBA00048258"/>
    </source>
</evidence>
<dbReference type="NCBIfam" id="TIGR00018">
    <property type="entry name" value="panC"/>
    <property type="match status" value="1"/>
</dbReference>
<keyword evidence="8 15" id="KW-0547">Nucleotide-binding</keyword>
<keyword evidence="18" id="KW-1185">Reference proteome</keyword>
<gene>
    <name evidence="15" type="primary">panC/cmk</name>
    <name evidence="17" type="ORF">HCG48_19985</name>
</gene>
<comment type="similarity">
    <text evidence="15">In the N-terminal section; belongs to the pantothenate synthetase family.</text>
</comment>
<evidence type="ECO:0000256" key="9">
    <source>
        <dbReference type="ARBA" id="ARBA00022777"/>
    </source>
</evidence>
<name>A0A6H1U4N7_9CYAN</name>
<dbReference type="GO" id="GO:0015940">
    <property type="term" value="P:pantothenate biosynthetic process"/>
    <property type="evidence" value="ECO:0007669"/>
    <property type="project" value="UniProtKB-UniRule"/>
</dbReference>
<dbReference type="HAMAP" id="MF_01349">
    <property type="entry name" value="PanCY"/>
    <property type="match status" value="1"/>
</dbReference>
<dbReference type="InterPro" id="IPR003136">
    <property type="entry name" value="Cytidylate_kin"/>
</dbReference>
<evidence type="ECO:0000256" key="1">
    <source>
        <dbReference type="ARBA" id="ARBA00004990"/>
    </source>
</evidence>
<evidence type="ECO:0000313" key="17">
    <source>
        <dbReference type="EMBL" id="QIZ72589.1"/>
    </source>
</evidence>
<feature type="active site" description="Proton donor" evidence="15">
    <location>
        <position position="37"/>
    </location>
</feature>
<dbReference type="InterPro" id="IPR027417">
    <property type="entry name" value="P-loop_NTPase"/>
</dbReference>
<dbReference type="Proteomes" id="UP000500857">
    <property type="component" value="Chromosome"/>
</dbReference>
<dbReference type="InterPro" id="IPR024894">
    <property type="entry name" value="Pantoate_ligase/cytidylate_kin"/>
</dbReference>
<comment type="catalytic activity">
    <reaction evidence="13 15">
        <text>(R)-pantoate + beta-alanine + ATP = (R)-pantothenate + AMP + diphosphate + H(+)</text>
        <dbReference type="Rhea" id="RHEA:10912"/>
        <dbReference type="ChEBI" id="CHEBI:15378"/>
        <dbReference type="ChEBI" id="CHEBI:15980"/>
        <dbReference type="ChEBI" id="CHEBI:29032"/>
        <dbReference type="ChEBI" id="CHEBI:30616"/>
        <dbReference type="ChEBI" id="CHEBI:33019"/>
        <dbReference type="ChEBI" id="CHEBI:57966"/>
        <dbReference type="ChEBI" id="CHEBI:456215"/>
        <dbReference type="EC" id="6.3.2.1"/>
    </reaction>
</comment>
<keyword evidence="9 15" id="KW-0418">Kinase</keyword>
<dbReference type="InterPro" id="IPR014729">
    <property type="entry name" value="Rossmann-like_a/b/a_fold"/>
</dbReference>
<dbReference type="GO" id="GO:0004592">
    <property type="term" value="F:pantoate-beta-alanine ligase activity"/>
    <property type="evidence" value="ECO:0007669"/>
    <property type="project" value="UniProtKB-UniRule"/>
</dbReference>
<evidence type="ECO:0000256" key="3">
    <source>
        <dbReference type="ARBA" id="ARBA00009427"/>
    </source>
</evidence>
<comment type="similarity">
    <text evidence="2">Belongs to the pantothenate synthetase family.</text>
</comment>
<feature type="binding site" evidence="15">
    <location>
        <begin position="30"/>
        <end position="37"/>
    </location>
    <ligand>
        <name>ATP</name>
        <dbReference type="ChEBI" id="CHEBI:30616"/>
    </ligand>
</feature>
<evidence type="ECO:0000313" key="18">
    <source>
        <dbReference type="Proteomes" id="UP000500857"/>
    </source>
</evidence>
<dbReference type="InterPro" id="IPR004821">
    <property type="entry name" value="Cyt_trans-like"/>
</dbReference>
<comment type="subcellular location">
    <subcellularLocation>
        <location evidence="15">Cytoplasm</location>
    </subcellularLocation>
</comment>
<protein>
    <recommendedName>
        <fullName evidence="15">Bifunctional pantoate ligase/cytidylate kinase</fullName>
    </recommendedName>
    <domain>
        <recommendedName>
            <fullName evidence="15">Pantothenate synthetase</fullName>
            <shortName evidence="15">PS</shortName>
            <ecNumber evidence="15">6.3.2.1</ecNumber>
        </recommendedName>
        <alternativeName>
            <fullName evidence="15">Pantoate--beta-alanine ligase</fullName>
        </alternativeName>
        <alternativeName>
            <fullName evidence="15">Pantoate-activating enzyme</fullName>
        </alternativeName>
    </domain>
    <domain>
        <recommendedName>
            <fullName evidence="15">Cytidylate kinase</fullName>
            <shortName evidence="15">CK</shortName>
            <ecNumber evidence="15">2.7.4.25</ecNumber>
        </recommendedName>
        <alternativeName>
            <fullName evidence="15">Cytidine monophosphate kinase</fullName>
            <shortName evidence="15">CMP kinase</shortName>
        </alternativeName>
    </domain>
</protein>
<dbReference type="CDD" id="cd02020">
    <property type="entry name" value="CMPK"/>
    <property type="match status" value="1"/>
</dbReference>
<dbReference type="HAMAP" id="MF_00238">
    <property type="entry name" value="Cytidyl_kinase_type1"/>
    <property type="match status" value="1"/>
</dbReference>
<feature type="binding site" evidence="15">
    <location>
        <position position="190"/>
    </location>
    <ligand>
        <name>ATP</name>
        <dbReference type="ChEBI" id="CHEBI:30616"/>
    </ligand>
</feature>